<proteinExistence type="inferred from homology"/>
<dbReference type="InterPro" id="IPR000387">
    <property type="entry name" value="Tyr_Pase_dom"/>
</dbReference>
<dbReference type="Gene3D" id="3.90.190.10">
    <property type="entry name" value="Protein tyrosine phosphatase superfamily"/>
    <property type="match status" value="1"/>
</dbReference>
<accession>A0ABQ2N2K8</accession>
<protein>
    <recommendedName>
        <fullName evidence="2">Tyrosine specific protein phosphatases domain-containing protein</fullName>
    </recommendedName>
</protein>
<comment type="similarity">
    <text evidence="1">Belongs to the protein-tyrosine phosphatase family.</text>
</comment>
<dbReference type="EMBL" id="BMMQ01000008">
    <property type="protein sequence ID" value="GGO66103.1"/>
    <property type="molecule type" value="Genomic_DNA"/>
</dbReference>
<organism evidence="3 4">
    <name type="scientific">Microbacterium nanhaiense</name>
    <dbReference type="NCBI Taxonomy" id="1301026"/>
    <lineage>
        <taxon>Bacteria</taxon>
        <taxon>Bacillati</taxon>
        <taxon>Actinomycetota</taxon>
        <taxon>Actinomycetes</taxon>
        <taxon>Micrococcales</taxon>
        <taxon>Microbacteriaceae</taxon>
        <taxon>Microbacterium</taxon>
    </lineage>
</organism>
<dbReference type="InterPro" id="IPR016130">
    <property type="entry name" value="Tyr_Pase_AS"/>
</dbReference>
<dbReference type="RefSeq" id="WP_188702343.1">
    <property type="nucleotide sequence ID" value="NZ_BMMQ01000008.1"/>
</dbReference>
<evidence type="ECO:0000313" key="4">
    <source>
        <dbReference type="Proteomes" id="UP000638043"/>
    </source>
</evidence>
<dbReference type="PANTHER" id="PTHR31126">
    <property type="entry name" value="TYROSINE-PROTEIN PHOSPHATASE"/>
    <property type="match status" value="1"/>
</dbReference>
<dbReference type="PROSITE" id="PS50056">
    <property type="entry name" value="TYR_PHOSPHATASE_2"/>
    <property type="match status" value="1"/>
</dbReference>
<sequence>MTIDTALTANPALPVAGTYNFRDLGGIPLRDGGSTATGRVYRSDAFHTLDDAGRGSLAELGVTTLVDLRRQAELDQMPSAIDGTPIAIVHVPIFDEAAPDRQVDQAEMLDLERIYDVMVGTRGAQFALAARHIARAEGSVVFHCTAGKDRTGVLAALILDAVGAEREAIIADYAATAANLAGEWAERMLAGHDLRAMEQAGVDIVGITTQSPAPLIRAVLERVDAEHGGGAAYLSAHGLTASDLEALRALLLSA</sequence>
<evidence type="ECO:0000313" key="3">
    <source>
        <dbReference type="EMBL" id="GGO66103.1"/>
    </source>
</evidence>
<feature type="domain" description="Tyrosine specific protein phosphatases" evidence="2">
    <location>
        <begin position="124"/>
        <end position="159"/>
    </location>
</feature>
<gene>
    <name evidence="3" type="ORF">GCM10010910_24790</name>
</gene>
<dbReference type="InterPro" id="IPR029021">
    <property type="entry name" value="Prot-tyrosine_phosphatase-like"/>
</dbReference>
<dbReference type="PANTHER" id="PTHR31126:SF1">
    <property type="entry name" value="TYROSINE SPECIFIC PROTEIN PHOSPHATASES DOMAIN-CONTAINING PROTEIN"/>
    <property type="match status" value="1"/>
</dbReference>
<dbReference type="PROSITE" id="PS00383">
    <property type="entry name" value="TYR_PHOSPHATASE_1"/>
    <property type="match status" value="1"/>
</dbReference>
<evidence type="ECO:0000256" key="1">
    <source>
        <dbReference type="ARBA" id="ARBA00009580"/>
    </source>
</evidence>
<keyword evidence="4" id="KW-1185">Reference proteome</keyword>
<dbReference type="Pfam" id="PF13350">
    <property type="entry name" value="Y_phosphatase3"/>
    <property type="match status" value="1"/>
</dbReference>
<evidence type="ECO:0000259" key="2">
    <source>
        <dbReference type="PROSITE" id="PS50056"/>
    </source>
</evidence>
<reference evidence="4" key="1">
    <citation type="journal article" date="2019" name="Int. J. Syst. Evol. Microbiol.">
        <title>The Global Catalogue of Microorganisms (GCM) 10K type strain sequencing project: providing services to taxonomists for standard genome sequencing and annotation.</title>
        <authorList>
            <consortium name="The Broad Institute Genomics Platform"/>
            <consortium name="The Broad Institute Genome Sequencing Center for Infectious Disease"/>
            <person name="Wu L."/>
            <person name="Ma J."/>
        </authorList>
    </citation>
    <scope>NUCLEOTIDE SEQUENCE [LARGE SCALE GENOMIC DNA]</scope>
    <source>
        <strain evidence="4">CGMCC 4.7181</strain>
    </source>
</reference>
<dbReference type="SUPFAM" id="SSF52799">
    <property type="entry name" value="(Phosphotyrosine protein) phosphatases II"/>
    <property type="match status" value="1"/>
</dbReference>
<dbReference type="InterPro" id="IPR026893">
    <property type="entry name" value="Tyr/Ser_Pase_IphP-type"/>
</dbReference>
<name>A0ABQ2N2K8_9MICO</name>
<comment type="caution">
    <text evidence="3">The sequence shown here is derived from an EMBL/GenBank/DDBJ whole genome shotgun (WGS) entry which is preliminary data.</text>
</comment>
<dbReference type="Proteomes" id="UP000638043">
    <property type="component" value="Unassembled WGS sequence"/>
</dbReference>